<dbReference type="Proteomes" id="UP000316270">
    <property type="component" value="Chromosome 14"/>
</dbReference>
<dbReference type="PANTHER" id="PTHR21310">
    <property type="entry name" value="AMINOGLYCOSIDE PHOSPHOTRANSFERASE-RELATED-RELATED"/>
    <property type="match status" value="1"/>
</dbReference>
<evidence type="ECO:0000313" key="2">
    <source>
        <dbReference type="EMBL" id="QDS75819.1"/>
    </source>
</evidence>
<dbReference type="Pfam" id="PF01636">
    <property type="entry name" value="APH"/>
    <property type="match status" value="1"/>
</dbReference>
<evidence type="ECO:0000259" key="1">
    <source>
        <dbReference type="Pfam" id="PF01636"/>
    </source>
</evidence>
<dbReference type="InterPro" id="IPR051678">
    <property type="entry name" value="AGP_Transferase"/>
</dbReference>
<sequence length="467" mass="53076">MCQCSTQGIEGEEVNWGNCSTRIETAEDGCDCQSQTSESEWGDEPFEELAPKVVMLCEKLWPKNVGQFEVERLSGGMNNRIVGITVGASSSTEGTQTLQETMTTDLFSFMKIPMKVLASLKRLFTRPITEPKSETPSRLQYVLRIPRDPDRHNVKDQAAIFRFAQSLSTQFEVPTEVHVDSTCDNVLGKPFLMQHRISGTCLEELYGTLNHQQKMSVALRIGKVVYELSKHYSAFTGVIDPVSISGENDEKGIRILKTEVDEDRIPSISATRQTPLQVLQSKFQEWKQLGADADFPNEKEWLPFSKLVQIAKKQQDEHYTWSPENRFYLNHGDLYPRNIIARIVNDYKVEITGIVDWDFLNFAPAIVAFEPPYWLWKSNQRAENQAGNSEFWSNERYDAITLEEKQIRAVFEARAGNEVTKFSNNPSTVVANKIWEWARYGIAGNHEVQLADEVVERWNGGEADVGG</sequence>
<organism evidence="2 3">
    <name type="scientific">Venturia effusa</name>
    <dbReference type="NCBI Taxonomy" id="50376"/>
    <lineage>
        <taxon>Eukaryota</taxon>
        <taxon>Fungi</taxon>
        <taxon>Dikarya</taxon>
        <taxon>Ascomycota</taxon>
        <taxon>Pezizomycotina</taxon>
        <taxon>Dothideomycetes</taxon>
        <taxon>Pleosporomycetidae</taxon>
        <taxon>Venturiales</taxon>
        <taxon>Venturiaceae</taxon>
        <taxon>Venturia</taxon>
    </lineage>
</organism>
<dbReference type="EMBL" id="CP042198">
    <property type="protein sequence ID" value="QDS75819.1"/>
    <property type="molecule type" value="Genomic_DNA"/>
</dbReference>
<proteinExistence type="predicted"/>
<dbReference type="AlphaFoldDB" id="A0A517LJK0"/>
<feature type="domain" description="Aminoglycoside phosphotransferase" evidence="1">
    <location>
        <begin position="136"/>
        <end position="366"/>
    </location>
</feature>
<dbReference type="OrthoDB" id="10003767at2759"/>
<accession>A0A517LJK0</accession>
<gene>
    <name evidence="2" type="ORF">FKW77_000529</name>
</gene>
<protein>
    <recommendedName>
        <fullName evidence="1">Aminoglycoside phosphotransferase domain-containing protein</fullName>
    </recommendedName>
</protein>
<evidence type="ECO:0000313" key="3">
    <source>
        <dbReference type="Proteomes" id="UP000316270"/>
    </source>
</evidence>
<dbReference type="PANTHER" id="PTHR21310:SF56">
    <property type="entry name" value="AMINOGLYCOSIDE PHOSPHOTRANSFERASE DOMAIN-CONTAINING PROTEIN"/>
    <property type="match status" value="1"/>
</dbReference>
<dbReference type="SUPFAM" id="SSF56112">
    <property type="entry name" value="Protein kinase-like (PK-like)"/>
    <property type="match status" value="1"/>
</dbReference>
<reference evidence="2 3" key="1">
    <citation type="submission" date="2019-07" db="EMBL/GenBank/DDBJ databases">
        <title>Finished genome of Venturia effusa.</title>
        <authorList>
            <person name="Young C.A."/>
            <person name="Cox M.P."/>
            <person name="Ganley A.R.D."/>
            <person name="David W.J."/>
        </authorList>
    </citation>
    <scope>NUCLEOTIDE SEQUENCE [LARGE SCALE GENOMIC DNA]</scope>
    <source>
        <strain evidence="3">albino</strain>
    </source>
</reference>
<keyword evidence="3" id="KW-1185">Reference proteome</keyword>
<dbReference type="InterPro" id="IPR011009">
    <property type="entry name" value="Kinase-like_dom_sf"/>
</dbReference>
<dbReference type="InterPro" id="IPR002575">
    <property type="entry name" value="Aminoglycoside_PTrfase"/>
</dbReference>
<name>A0A517LJK0_9PEZI</name>